<comment type="caution">
    <text evidence="2">The sequence shown here is derived from an EMBL/GenBank/DDBJ whole genome shotgun (WGS) entry which is preliminary data.</text>
</comment>
<keyword evidence="1" id="KW-1133">Transmembrane helix</keyword>
<evidence type="ECO:0000256" key="1">
    <source>
        <dbReference type="SAM" id="Phobius"/>
    </source>
</evidence>
<evidence type="ECO:0000313" key="2">
    <source>
        <dbReference type="EMBL" id="CAF4365150.1"/>
    </source>
</evidence>
<keyword evidence="1" id="KW-0472">Membrane</keyword>
<protein>
    <submittedName>
        <fullName evidence="2">Uncharacterized protein</fullName>
    </submittedName>
</protein>
<name>A0A820LZJ9_9BILA</name>
<keyword evidence="1" id="KW-0812">Transmembrane</keyword>
<dbReference type="Proteomes" id="UP000663868">
    <property type="component" value="Unassembled WGS sequence"/>
</dbReference>
<sequence>MINNGTLTGLFPEEEISVPRQVRFWLFLILVIPSIYCSCVLLFQLFVNKKLQSQLSNHIIICLLILGLIIELIDIPLHLSFLELGIVWPSTPTLCIVW</sequence>
<feature type="transmembrane region" description="Helical" evidence="1">
    <location>
        <begin position="24"/>
        <end position="47"/>
    </location>
</feature>
<feature type="non-terminal residue" evidence="2">
    <location>
        <position position="98"/>
    </location>
</feature>
<organism evidence="2 3">
    <name type="scientific">Adineta steineri</name>
    <dbReference type="NCBI Taxonomy" id="433720"/>
    <lineage>
        <taxon>Eukaryota</taxon>
        <taxon>Metazoa</taxon>
        <taxon>Spiralia</taxon>
        <taxon>Gnathifera</taxon>
        <taxon>Rotifera</taxon>
        <taxon>Eurotatoria</taxon>
        <taxon>Bdelloidea</taxon>
        <taxon>Adinetida</taxon>
        <taxon>Adinetidae</taxon>
        <taxon>Adineta</taxon>
    </lineage>
</organism>
<evidence type="ECO:0000313" key="3">
    <source>
        <dbReference type="Proteomes" id="UP000663868"/>
    </source>
</evidence>
<accession>A0A820LZJ9</accession>
<dbReference type="EMBL" id="CAJOBB010020151">
    <property type="protein sequence ID" value="CAF4365150.1"/>
    <property type="molecule type" value="Genomic_DNA"/>
</dbReference>
<proteinExistence type="predicted"/>
<reference evidence="2" key="1">
    <citation type="submission" date="2021-02" db="EMBL/GenBank/DDBJ databases">
        <authorList>
            <person name="Nowell W R."/>
        </authorList>
    </citation>
    <scope>NUCLEOTIDE SEQUENCE</scope>
</reference>
<feature type="transmembrane region" description="Helical" evidence="1">
    <location>
        <begin position="59"/>
        <end position="79"/>
    </location>
</feature>
<dbReference type="AlphaFoldDB" id="A0A820LZJ9"/>
<gene>
    <name evidence="2" type="ORF">KXQ929_LOCUS49041</name>
</gene>